<dbReference type="EMBL" id="UINC01184234">
    <property type="protein sequence ID" value="SVD95350.1"/>
    <property type="molecule type" value="Genomic_DNA"/>
</dbReference>
<accession>A0A382ZJA0</accession>
<evidence type="ECO:0000313" key="1">
    <source>
        <dbReference type="EMBL" id="SVD95350.1"/>
    </source>
</evidence>
<organism evidence="1">
    <name type="scientific">marine metagenome</name>
    <dbReference type="NCBI Taxonomy" id="408172"/>
    <lineage>
        <taxon>unclassified sequences</taxon>
        <taxon>metagenomes</taxon>
        <taxon>ecological metagenomes</taxon>
    </lineage>
</organism>
<name>A0A382ZJA0_9ZZZZ</name>
<gene>
    <name evidence="1" type="ORF">METZ01_LOCUS448204</name>
</gene>
<protein>
    <submittedName>
        <fullName evidence="1">Uncharacterized protein</fullName>
    </submittedName>
</protein>
<dbReference type="AlphaFoldDB" id="A0A382ZJA0"/>
<proteinExistence type="predicted"/>
<reference evidence="1" key="1">
    <citation type="submission" date="2018-05" db="EMBL/GenBank/DDBJ databases">
        <authorList>
            <person name="Lanie J.A."/>
            <person name="Ng W.-L."/>
            <person name="Kazmierczak K.M."/>
            <person name="Andrzejewski T.M."/>
            <person name="Davidsen T.M."/>
            <person name="Wayne K.J."/>
            <person name="Tettelin H."/>
            <person name="Glass J.I."/>
            <person name="Rusch D."/>
            <person name="Podicherti R."/>
            <person name="Tsui H.-C.T."/>
            <person name="Winkler M.E."/>
        </authorList>
    </citation>
    <scope>NUCLEOTIDE SEQUENCE</scope>
</reference>
<sequence length="36" mass="3972">DVAFLKVHLEAMRRVGGRDGANSLRILRTLDLPPPS</sequence>
<feature type="non-terminal residue" evidence="1">
    <location>
        <position position="1"/>
    </location>
</feature>